<dbReference type="InterPro" id="IPR011335">
    <property type="entry name" value="Restrct_endonuc-II-like"/>
</dbReference>
<dbReference type="Pfam" id="PF04471">
    <property type="entry name" value="Mrr_cat"/>
    <property type="match status" value="1"/>
</dbReference>
<accession>A0A090FC31</accession>
<dbReference type="Proteomes" id="UP000046373">
    <property type="component" value="Unassembled WGS sequence"/>
</dbReference>
<dbReference type="SUPFAM" id="SSF52980">
    <property type="entry name" value="Restriction endonuclease-like"/>
    <property type="match status" value="1"/>
</dbReference>
<dbReference type="InterPro" id="IPR011856">
    <property type="entry name" value="tRNA_endonuc-like_dom_sf"/>
</dbReference>
<dbReference type="GO" id="GO:0004519">
    <property type="term" value="F:endonuclease activity"/>
    <property type="evidence" value="ECO:0007669"/>
    <property type="project" value="InterPro"/>
</dbReference>
<proteinExistence type="predicted"/>
<dbReference type="Gene3D" id="3.40.1350.10">
    <property type="match status" value="1"/>
</dbReference>
<dbReference type="AlphaFoldDB" id="A0A090FC31"/>
<evidence type="ECO:0000259" key="1">
    <source>
        <dbReference type="Pfam" id="PF04471"/>
    </source>
</evidence>
<dbReference type="InterPro" id="IPR007560">
    <property type="entry name" value="Restrct_endonuc_IV_Mrr"/>
</dbReference>
<feature type="domain" description="Restriction endonuclease type IV Mrr" evidence="1">
    <location>
        <begin position="10"/>
        <end position="96"/>
    </location>
</feature>
<dbReference type="GO" id="GO:0003677">
    <property type="term" value="F:DNA binding"/>
    <property type="evidence" value="ECO:0007669"/>
    <property type="project" value="InterPro"/>
</dbReference>
<reference evidence="2 3" key="1">
    <citation type="submission" date="2014-08" db="EMBL/GenBank/DDBJ databases">
        <authorList>
            <person name="Moulin Lionel"/>
        </authorList>
    </citation>
    <scope>NUCLEOTIDE SEQUENCE [LARGE SCALE GENOMIC DNA]</scope>
</reference>
<evidence type="ECO:0000313" key="3">
    <source>
        <dbReference type="Proteomes" id="UP000046373"/>
    </source>
</evidence>
<organism evidence="2 3">
    <name type="scientific">Mesorhizobium plurifarium</name>
    <dbReference type="NCBI Taxonomy" id="69974"/>
    <lineage>
        <taxon>Bacteria</taxon>
        <taxon>Pseudomonadati</taxon>
        <taxon>Pseudomonadota</taxon>
        <taxon>Alphaproteobacteria</taxon>
        <taxon>Hyphomicrobiales</taxon>
        <taxon>Phyllobacteriaceae</taxon>
        <taxon>Mesorhizobium</taxon>
    </lineage>
</organism>
<protein>
    <recommendedName>
        <fullName evidence="1">Restriction endonuclease type IV Mrr domain-containing protein</fullName>
    </recommendedName>
</protein>
<gene>
    <name evidence="2" type="ORF">MPLDJ20_330006</name>
</gene>
<dbReference type="GO" id="GO:0009307">
    <property type="term" value="P:DNA restriction-modification system"/>
    <property type="evidence" value="ECO:0007669"/>
    <property type="project" value="InterPro"/>
</dbReference>
<dbReference type="EMBL" id="CCNB01000027">
    <property type="protein sequence ID" value="CDX41408.1"/>
    <property type="molecule type" value="Genomic_DNA"/>
</dbReference>
<evidence type="ECO:0000313" key="2">
    <source>
        <dbReference type="EMBL" id="CDX41408.1"/>
    </source>
</evidence>
<name>A0A090FC31_MESPL</name>
<dbReference type="GeneID" id="31892102"/>
<sequence>MLDFAELPADGIRFEQLIRELCLRSGFEVHWTGVGPDGGRDLVLVEKAQGALATFERKWLVSCKHFAQSGKSVGLDDVKDITDACRAVGASGFLLACSTQPSSTVVRRLEEITARGDIVTRYWDGIEIERRTDNPSTFPLRSLFFPVSSKDQPWRIYNTESPSFWAANYKDYFLYLSSRTANTFPNLSEVEYIISRLEEVTLPPDEDWDIHTIRPRAVYYDNKHDTFTVFADYLFNHKRKHPPVWPDHIDSFLKDGEGLRSDGNTMWYLTSWDVRYVEAMQISDHFHLDHKEYYEPFMNNYRIGSPRDETIGSLSKFAVQRILHR</sequence>